<feature type="compositionally biased region" description="Acidic residues" evidence="6">
    <location>
        <begin position="909"/>
        <end position="933"/>
    </location>
</feature>
<feature type="compositionally biased region" description="Polar residues" evidence="6">
    <location>
        <begin position="156"/>
        <end position="165"/>
    </location>
</feature>
<dbReference type="SUPFAM" id="SSF68906">
    <property type="entry name" value="SAP domain"/>
    <property type="match status" value="1"/>
</dbReference>
<dbReference type="InterPro" id="IPR003034">
    <property type="entry name" value="SAP_dom"/>
</dbReference>
<feature type="region of interest" description="Disordered" evidence="6">
    <location>
        <begin position="249"/>
        <end position="389"/>
    </location>
</feature>
<feature type="compositionally biased region" description="Basic and acidic residues" evidence="6">
    <location>
        <begin position="834"/>
        <end position="908"/>
    </location>
</feature>
<feature type="coiled-coil region" evidence="5">
    <location>
        <begin position="1099"/>
        <end position="1168"/>
    </location>
</feature>
<feature type="region of interest" description="Disordered" evidence="6">
    <location>
        <begin position="633"/>
        <end position="673"/>
    </location>
</feature>
<gene>
    <name evidence="9" type="primary">LOC118411384</name>
</gene>
<name>A0A9J7KS61_BRAFL</name>
<feature type="compositionally biased region" description="Basic and acidic residues" evidence="6">
    <location>
        <begin position="960"/>
        <end position="970"/>
    </location>
</feature>
<feature type="domain" description="SAP" evidence="7">
    <location>
        <begin position="669"/>
        <end position="703"/>
    </location>
</feature>
<feature type="compositionally biased region" description="Basic and acidic residues" evidence="6">
    <location>
        <begin position="1033"/>
        <end position="1045"/>
    </location>
</feature>
<dbReference type="OrthoDB" id="21006at2759"/>
<feature type="compositionally biased region" description="Acidic residues" evidence="6">
    <location>
        <begin position="721"/>
        <end position="734"/>
    </location>
</feature>
<dbReference type="Pfam" id="PF14443">
    <property type="entry name" value="DBC1"/>
    <property type="match status" value="1"/>
</dbReference>
<feature type="region of interest" description="Disordered" evidence="6">
    <location>
        <begin position="833"/>
        <end position="970"/>
    </location>
</feature>
<feature type="region of interest" description="Disordered" evidence="6">
    <location>
        <begin position="1194"/>
        <end position="1218"/>
    </location>
</feature>
<organism evidence="8 9">
    <name type="scientific">Branchiostoma floridae</name>
    <name type="common">Florida lancelet</name>
    <name type="synonym">Amphioxus</name>
    <dbReference type="NCBI Taxonomy" id="7739"/>
    <lineage>
        <taxon>Eukaryota</taxon>
        <taxon>Metazoa</taxon>
        <taxon>Chordata</taxon>
        <taxon>Cephalochordata</taxon>
        <taxon>Leptocardii</taxon>
        <taxon>Amphioxiformes</taxon>
        <taxon>Branchiostomatidae</taxon>
        <taxon>Branchiostoma</taxon>
    </lineage>
</organism>
<evidence type="ECO:0000256" key="4">
    <source>
        <dbReference type="ARBA" id="ARBA00023054"/>
    </source>
</evidence>
<dbReference type="InterPro" id="IPR036361">
    <property type="entry name" value="SAP_dom_sf"/>
</dbReference>
<feature type="compositionally biased region" description="Acidic residues" evidence="6">
    <location>
        <begin position="642"/>
        <end position="654"/>
    </location>
</feature>
<feature type="compositionally biased region" description="Basic and acidic residues" evidence="6">
    <location>
        <begin position="934"/>
        <end position="952"/>
    </location>
</feature>
<dbReference type="InterPro" id="IPR025954">
    <property type="entry name" value="DBC1/CARP1_inactive_NUDIX"/>
</dbReference>
<reference evidence="9" key="1">
    <citation type="journal article" date="2016" name="Genome Biol. Evol.">
        <title>Conserved non-coding elements in the most distant genera of cephalochordates: the Goldilocks principle.</title>
        <authorList>
            <person name="Yue J.X."/>
            <person name="Kozmikova I."/>
            <person name="Ono H."/>
            <person name="Nossa C.W."/>
            <person name="Kozmik Z."/>
            <person name="Putnam N.H."/>
            <person name="Yu J.K."/>
            <person name="Holland L.Z."/>
        </authorList>
    </citation>
    <scope>NUCLEOTIDE SEQUENCE</scope>
</reference>
<feature type="region of interest" description="Disordered" evidence="6">
    <location>
        <begin position="1033"/>
        <end position="1053"/>
    </location>
</feature>
<feature type="region of interest" description="Disordered" evidence="6">
    <location>
        <begin position="706"/>
        <end position="764"/>
    </location>
</feature>
<dbReference type="PROSITE" id="PS50800">
    <property type="entry name" value="SAP"/>
    <property type="match status" value="1"/>
</dbReference>
<proteinExistence type="predicted"/>
<evidence type="ECO:0000256" key="2">
    <source>
        <dbReference type="ARBA" id="ARBA00022490"/>
    </source>
</evidence>
<comment type="subcellular location">
    <subcellularLocation>
        <location evidence="1">Cytoplasm</location>
    </subcellularLocation>
</comment>
<evidence type="ECO:0000256" key="6">
    <source>
        <dbReference type="SAM" id="MobiDB-lite"/>
    </source>
</evidence>
<dbReference type="GO" id="GO:0005634">
    <property type="term" value="C:nucleus"/>
    <property type="evidence" value="ECO:0000318"/>
    <property type="project" value="GO_Central"/>
</dbReference>
<accession>A0A9J7KS61</accession>
<dbReference type="OMA" id="MVEASYN"/>
<dbReference type="Pfam" id="PF14444">
    <property type="entry name" value="S1-like"/>
    <property type="match status" value="1"/>
</dbReference>
<evidence type="ECO:0000256" key="5">
    <source>
        <dbReference type="SAM" id="Coils"/>
    </source>
</evidence>
<dbReference type="Proteomes" id="UP000001554">
    <property type="component" value="Chromosome 3"/>
</dbReference>
<feature type="compositionally biased region" description="Basic and acidic residues" evidence="6">
    <location>
        <begin position="735"/>
        <end position="761"/>
    </location>
</feature>
<dbReference type="PANTHER" id="PTHR14304:SF11">
    <property type="entry name" value="SAP DOMAIN-CONTAINING PROTEIN"/>
    <property type="match status" value="1"/>
</dbReference>
<dbReference type="InterPro" id="IPR045353">
    <property type="entry name" value="LAIKA"/>
</dbReference>
<evidence type="ECO:0000259" key="7">
    <source>
        <dbReference type="PROSITE" id="PS50800"/>
    </source>
</evidence>
<reference evidence="8" key="2">
    <citation type="journal article" date="2020" name="Nat. Ecol. Evol.">
        <title>Deeply conserved synteny resolves early events in vertebrate evolution.</title>
        <authorList>
            <person name="Simakov O."/>
            <person name="Marletaz F."/>
            <person name="Yue J.X."/>
            <person name="O'Connell B."/>
            <person name="Jenkins J."/>
            <person name="Brandt A."/>
            <person name="Calef R."/>
            <person name="Tung C.H."/>
            <person name="Huang T.K."/>
            <person name="Schmutz J."/>
            <person name="Satoh N."/>
            <person name="Yu J.K."/>
            <person name="Putnam N.H."/>
            <person name="Green R.E."/>
            <person name="Rokhsar D.S."/>
        </authorList>
    </citation>
    <scope>NUCLEOTIDE SEQUENCE [LARGE SCALE GENOMIC DNA]</scope>
    <source>
        <strain evidence="8">S238N-H82</strain>
    </source>
</reference>
<feature type="compositionally biased region" description="Basic and acidic residues" evidence="6">
    <location>
        <begin position="333"/>
        <end position="366"/>
    </location>
</feature>
<dbReference type="InterPro" id="IPR025224">
    <property type="entry name" value="CCAR1/CCAR2"/>
</dbReference>
<reference evidence="9" key="3">
    <citation type="submission" date="2025-08" db="UniProtKB">
        <authorList>
            <consortium name="RefSeq"/>
        </authorList>
    </citation>
    <scope>IDENTIFICATION</scope>
</reference>
<evidence type="ECO:0000313" key="8">
    <source>
        <dbReference type="Proteomes" id="UP000001554"/>
    </source>
</evidence>
<dbReference type="AlphaFoldDB" id="A0A9J7KS61"/>
<dbReference type="RefSeq" id="XP_035669534.1">
    <property type="nucleotide sequence ID" value="XM_035813641.1"/>
</dbReference>
<dbReference type="Pfam" id="PF19256">
    <property type="entry name" value="LAIKA"/>
    <property type="match status" value="1"/>
</dbReference>
<evidence type="ECO:0000256" key="3">
    <source>
        <dbReference type="ARBA" id="ARBA00022553"/>
    </source>
</evidence>
<dbReference type="GO" id="GO:0006355">
    <property type="term" value="P:regulation of DNA-templated transcription"/>
    <property type="evidence" value="ECO:0000318"/>
    <property type="project" value="GO_Central"/>
</dbReference>
<keyword evidence="3" id="KW-0597">Phosphoprotein</keyword>
<dbReference type="SMART" id="SM01122">
    <property type="entry name" value="DBC1"/>
    <property type="match status" value="1"/>
</dbReference>
<keyword evidence="8" id="KW-1185">Reference proteome</keyword>
<dbReference type="SMART" id="SM00513">
    <property type="entry name" value="SAP"/>
    <property type="match status" value="1"/>
</dbReference>
<keyword evidence="2" id="KW-0963">Cytoplasm</keyword>
<dbReference type="InterPro" id="IPR025223">
    <property type="entry name" value="S1-like_RNA-bd_dom"/>
</dbReference>
<feature type="compositionally biased region" description="Basic and acidic residues" evidence="6">
    <location>
        <begin position="655"/>
        <end position="673"/>
    </location>
</feature>
<evidence type="ECO:0000313" key="9">
    <source>
        <dbReference type="RefSeq" id="XP_035669534.1"/>
    </source>
</evidence>
<dbReference type="PANTHER" id="PTHR14304">
    <property type="entry name" value="CELL DIVISION CYCLE AND APOPTOSIS REGULATOR PROTEIN"/>
    <property type="match status" value="1"/>
</dbReference>
<protein>
    <submittedName>
        <fullName evidence="9">Cell division cycle and apoptosis regulator protein 1-like</fullName>
    </submittedName>
</protein>
<dbReference type="GeneID" id="118411384"/>
<sequence>MAQFNTGAKNPPWASQANPDQQLQSLLRAQQAAIGYQQGVGLGAGAERIATTAQQPQQSLLGAQPVYGQTLVGGVTLGTALGSTTVTQAAYNQLQAQPALLQQQQALQQLQPQTVQQQAVLQQALLKQSHPQPGLAIPTTLSAVQQPVPGGAPQMGQGSQLTVSYPTPRAAQQQQQQPKQRVFTGSVTKLHDNFGFVDEDVFFQLSVCKGKTPQVGDRVLVEATYNANMPFKWNATRIQVLPNQAPSFQTQPLLKNPPVSAGHAPLVAPPAPQLYQAGGPGITPSSIPPLMSQHTQPPANHHHQKWSRGPQQGQDQKPGLLAPPTRGPIAPARRPEPPPRISRRDDRDRRDRSRDRSRSRERSERRPRSRSPRKRSRSPRRRSPRRERRRIVPRYMVTFAKFSLDQKAASVAELRRRYANMYVPSDFFHARFCWNDAFPLHRPFQVGNPSSFHIMHKEVDPLEKNDTVLEPPDADHLYSAKVMLMACPSAEELYHRSCALAEDASDVRETFQHPTRLIQFLVGMKGKNEAVAIGGPWSPSLDGPNPDTDPSVLIKTAIRTTKALTGIDLKNCTQWYRFAEVRYHRAAETYKGKTIPERVETTVMFLPDVHHCLPPRLDWANVSAGYRAQLARKAADEKSEEAGESQEEEEGGEDESGKKAPTHHTELDPKTMKVNELRAELEARGLNSKGLKSQLIARLTKALKMEVEKEEEEKEAKDEAKEEEEEEKEEEVEEDKEKKEEEERKKQEEERERKTRERRYTLPDNPAIIVHPSTTAKGGKFDCAVMSLSVLLDYRVEDNKEHSFEVSLFAELLNEMLQRDFAFKIYRALMVAPEPKKDEKKEKKDKKDKDSKKEEKKKDEKKEEKEEKEEKKEDGDDSEEPPKPKRRKTDEEEKPEVKKEKDEERKDGEDEEEEEEEEGDDSSDDEEEDDDKDDKEGEEKDKDKKDKDEKKGKEKKKSSRDKDRHSRERQKEFTLDKELLLAFVYFDQSHCGYLLDRDLEEIMHTIGLQLSRAQIRKLVQKVVTRDSLSYRKLTDRPAAEKDKPTENLPSMPEDQELAIGNNSYLAVQVKKEADVRVEESGGAETSQGMVLYRGATIDIANLLSRLERSERDRVAVEEKVRDQQADLDVLRAMTSSSEETTKTLASELKEVKKKLSDTSKTLQDVEKTCGAYRQCLYKTRANLEDTVGSIKVTLPKPTSAEVKEEEMETPPTENGQKD</sequence>
<dbReference type="GO" id="GO:0005737">
    <property type="term" value="C:cytoplasm"/>
    <property type="evidence" value="ECO:0007669"/>
    <property type="project" value="UniProtKB-SubCell"/>
</dbReference>
<dbReference type="Pfam" id="PF02037">
    <property type="entry name" value="SAP"/>
    <property type="match status" value="1"/>
</dbReference>
<evidence type="ECO:0000256" key="1">
    <source>
        <dbReference type="ARBA" id="ARBA00004496"/>
    </source>
</evidence>
<feature type="region of interest" description="Disordered" evidence="6">
    <location>
        <begin position="146"/>
        <end position="181"/>
    </location>
</feature>
<feature type="compositionally biased region" description="Basic residues" evidence="6">
    <location>
        <begin position="367"/>
        <end position="389"/>
    </location>
</feature>
<dbReference type="KEGG" id="bfo:118411384"/>
<keyword evidence="4 5" id="KW-0175">Coiled coil</keyword>